<dbReference type="GO" id="GO:0031436">
    <property type="term" value="C:BRCA1-BARD1 complex"/>
    <property type="evidence" value="ECO:0007669"/>
    <property type="project" value="TreeGrafter"/>
</dbReference>
<evidence type="ECO:0000313" key="5">
    <source>
        <dbReference type="Proteomes" id="UP000515163"/>
    </source>
</evidence>
<dbReference type="KEGG" id="aten:116307692"/>
<keyword evidence="1" id="KW-0677">Repeat</keyword>
<evidence type="ECO:0000256" key="4">
    <source>
        <dbReference type="SAM" id="MobiDB-lite"/>
    </source>
</evidence>
<evidence type="ECO:0000313" key="6">
    <source>
        <dbReference type="RefSeq" id="XP_031573843.1"/>
    </source>
</evidence>
<dbReference type="Proteomes" id="UP000515163">
    <property type="component" value="Unplaced"/>
</dbReference>
<dbReference type="AlphaFoldDB" id="A0A6P8J7S9"/>
<feature type="compositionally biased region" description="Low complexity" evidence="4">
    <location>
        <begin position="163"/>
        <end position="176"/>
    </location>
</feature>
<dbReference type="GO" id="GO:0004842">
    <property type="term" value="F:ubiquitin-protein transferase activity"/>
    <property type="evidence" value="ECO:0007669"/>
    <property type="project" value="TreeGrafter"/>
</dbReference>
<dbReference type="GeneID" id="116307692"/>
<dbReference type="PANTHER" id="PTHR24171">
    <property type="entry name" value="ANKYRIN REPEAT DOMAIN-CONTAINING PROTEIN 39-RELATED"/>
    <property type="match status" value="1"/>
</dbReference>
<sequence length="428" mass="47428">MLKALHQGCKENDLLLVSMLLDRKGSELVNIKDQHGRTALHIAAIYDNSMLAELLFQHGADTCAVSDRGEMPLDCASRDDMVIILAKMMSRDGKDDLVRERLNYLNKPVKLKQIILKELEKISQEQRTLPFLASLVGKPKSAFSNLFGTLESDSQRSSLSNVSDSGRSSIGDSGYSEMDKIGSSRGDIPFSDSFHTSSNVQEKISEIVPKQRRVTSPLTQEEMNLIESNCNRPLEQKTSVNSKNTKTRRKTHPTRKTPSSNSTHKKVVAKREKRVQFTSDVLLDIAIANDEFVEACHLIKSRKVDINRPGPNGLTPLHRAATEGSYDCLQLLIDQGANVDIRDENGCTPLHDAVYHGNVRCVLALLKAGANVSIQTNDWLSVLELANGEEMLLIVGRALILYELGFVTDIGEDITENISSDPDRESCV</sequence>
<dbReference type="InterPro" id="IPR002110">
    <property type="entry name" value="Ankyrin_rpt"/>
</dbReference>
<dbReference type="Gene3D" id="1.25.40.20">
    <property type="entry name" value="Ankyrin repeat-containing domain"/>
    <property type="match status" value="2"/>
</dbReference>
<dbReference type="PANTHER" id="PTHR24171:SF8">
    <property type="entry name" value="BRCA1-ASSOCIATED RING DOMAIN PROTEIN 1"/>
    <property type="match status" value="1"/>
</dbReference>
<dbReference type="SMART" id="SM00248">
    <property type="entry name" value="ANK"/>
    <property type="match status" value="4"/>
</dbReference>
<reference evidence="6" key="1">
    <citation type="submission" date="2025-08" db="UniProtKB">
        <authorList>
            <consortium name="RefSeq"/>
        </authorList>
    </citation>
    <scope>IDENTIFICATION</scope>
    <source>
        <tissue evidence="6">Tentacle</tissue>
    </source>
</reference>
<feature type="compositionally biased region" description="Polar residues" evidence="4">
    <location>
        <begin position="214"/>
        <end position="244"/>
    </location>
</feature>
<name>A0A6P8J7S9_ACTTE</name>
<feature type="repeat" description="ANK" evidence="3">
    <location>
        <begin position="35"/>
        <end position="67"/>
    </location>
</feature>
<evidence type="ECO:0000256" key="2">
    <source>
        <dbReference type="ARBA" id="ARBA00023043"/>
    </source>
</evidence>
<dbReference type="RefSeq" id="XP_031573843.1">
    <property type="nucleotide sequence ID" value="XM_031717983.1"/>
</dbReference>
<dbReference type="GO" id="GO:0070531">
    <property type="term" value="C:BRCA1-A complex"/>
    <property type="evidence" value="ECO:0007669"/>
    <property type="project" value="TreeGrafter"/>
</dbReference>
<feature type="compositionally biased region" description="Basic residues" evidence="4">
    <location>
        <begin position="245"/>
        <end position="255"/>
    </location>
</feature>
<dbReference type="PROSITE" id="PS50088">
    <property type="entry name" value="ANK_REPEAT"/>
    <property type="match status" value="3"/>
</dbReference>
<dbReference type="PROSITE" id="PS50297">
    <property type="entry name" value="ANK_REP_REGION"/>
    <property type="match status" value="3"/>
</dbReference>
<dbReference type="Pfam" id="PF12796">
    <property type="entry name" value="Ank_2"/>
    <property type="match status" value="1"/>
</dbReference>
<feature type="compositionally biased region" description="Polar residues" evidence="4">
    <location>
        <begin position="193"/>
        <end position="202"/>
    </location>
</feature>
<protein>
    <submittedName>
        <fullName evidence="6">Uncharacterized protein LOC116307692</fullName>
    </submittedName>
</protein>
<dbReference type="GO" id="GO:0085020">
    <property type="term" value="P:protein K6-linked ubiquitination"/>
    <property type="evidence" value="ECO:0007669"/>
    <property type="project" value="TreeGrafter"/>
</dbReference>
<evidence type="ECO:0000256" key="3">
    <source>
        <dbReference type="PROSITE-ProRule" id="PRU00023"/>
    </source>
</evidence>
<dbReference type="OrthoDB" id="19174at2759"/>
<feature type="repeat" description="ANK" evidence="3">
    <location>
        <begin position="312"/>
        <end position="344"/>
    </location>
</feature>
<organism evidence="5 6">
    <name type="scientific">Actinia tenebrosa</name>
    <name type="common">Australian red waratah sea anemone</name>
    <dbReference type="NCBI Taxonomy" id="6105"/>
    <lineage>
        <taxon>Eukaryota</taxon>
        <taxon>Metazoa</taxon>
        <taxon>Cnidaria</taxon>
        <taxon>Anthozoa</taxon>
        <taxon>Hexacorallia</taxon>
        <taxon>Actiniaria</taxon>
        <taxon>Actiniidae</taxon>
        <taxon>Actinia</taxon>
    </lineage>
</organism>
<feature type="repeat" description="ANK" evidence="3">
    <location>
        <begin position="345"/>
        <end position="377"/>
    </location>
</feature>
<keyword evidence="5" id="KW-1185">Reference proteome</keyword>
<proteinExistence type="predicted"/>
<dbReference type="Pfam" id="PF13857">
    <property type="entry name" value="Ank_5"/>
    <property type="match status" value="1"/>
</dbReference>
<dbReference type="SUPFAM" id="SSF48403">
    <property type="entry name" value="Ankyrin repeat"/>
    <property type="match status" value="1"/>
</dbReference>
<dbReference type="InParanoid" id="A0A6P8J7S9"/>
<gene>
    <name evidence="6" type="primary">LOC116307692</name>
</gene>
<evidence type="ECO:0000256" key="1">
    <source>
        <dbReference type="ARBA" id="ARBA00022737"/>
    </source>
</evidence>
<dbReference type="InterPro" id="IPR036770">
    <property type="entry name" value="Ankyrin_rpt-contain_sf"/>
</dbReference>
<feature type="region of interest" description="Disordered" evidence="4">
    <location>
        <begin position="154"/>
        <end position="270"/>
    </location>
</feature>
<keyword evidence="2 3" id="KW-0040">ANK repeat</keyword>
<accession>A0A6P8J7S9</accession>